<dbReference type="EMBL" id="CADCVA010000240">
    <property type="protein sequence ID" value="CAA9424488.1"/>
    <property type="molecule type" value="Genomic_DNA"/>
</dbReference>
<feature type="non-terminal residue" evidence="2">
    <location>
        <position position="1"/>
    </location>
</feature>
<feature type="compositionally biased region" description="Basic and acidic residues" evidence="1">
    <location>
        <begin position="74"/>
        <end position="84"/>
    </location>
</feature>
<feature type="region of interest" description="Disordered" evidence="1">
    <location>
        <begin position="1"/>
        <end position="118"/>
    </location>
</feature>
<evidence type="ECO:0000256" key="1">
    <source>
        <dbReference type="SAM" id="MobiDB-lite"/>
    </source>
</evidence>
<evidence type="ECO:0000313" key="2">
    <source>
        <dbReference type="EMBL" id="CAA9424488.1"/>
    </source>
</evidence>
<feature type="non-terminal residue" evidence="2">
    <location>
        <position position="118"/>
    </location>
</feature>
<proteinExistence type="predicted"/>
<feature type="compositionally biased region" description="Basic residues" evidence="1">
    <location>
        <begin position="35"/>
        <end position="44"/>
    </location>
</feature>
<reference evidence="2" key="1">
    <citation type="submission" date="2020-02" db="EMBL/GenBank/DDBJ databases">
        <authorList>
            <person name="Meier V. D."/>
        </authorList>
    </citation>
    <scope>NUCLEOTIDE SEQUENCE</scope>
    <source>
        <strain evidence="2">AVDCRST_MAG82</strain>
    </source>
</reference>
<accession>A0A6J4PSS8</accession>
<feature type="compositionally biased region" description="Basic residues" evidence="1">
    <location>
        <begin position="53"/>
        <end position="66"/>
    </location>
</feature>
<name>A0A6J4PSS8_9ACTN</name>
<dbReference type="AlphaFoldDB" id="A0A6J4PSS8"/>
<organism evidence="2">
    <name type="scientific">uncultured Rubrobacteraceae bacterium</name>
    <dbReference type="NCBI Taxonomy" id="349277"/>
    <lineage>
        <taxon>Bacteria</taxon>
        <taxon>Bacillati</taxon>
        <taxon>Actinomycetota</taxon>
        <taxon>Rubrobacteria</taxon>
        <taxon>Rubrobacterales</taxon>
        <taxon>Rubrobacteraceae</taxon>
        <taxon>environmental samples</taxon>
    </lineage>
</organism>
<protein>
    <submittedName>
        <fullName evidence="2">Uncharacterized protein</fullName>
    </submittedName>
</protein>
<gene>
    <name evidence="2" type="ORF">AVDCRST_MAG82-1673</name>
</gene>
<sequence>AQRRSSGLDAGAGHRAGQGLLQWHPGAHDHERGRRVGRGRRQRPHDRPERTRALRSRGRRRPRRHLPAPGQPGGDRRGPEEPGRRSPGRHLRTPLGPRSDLQGLRRQRHTTLRAAGEL</sequence>